<dbReference type="Proteomes" id="UP000499080">
    <property type="component" value="Unassembled WGS sequence"/>
</dbReference>
<reference evidence="1 2" key="1">
    <citation type="journal article" date="2019" name="Sci. Rep.">
        <title>Orb-weaving spider Araneus ventricosus genome elucidates the spidroin gene catalogue.</title>
        <authorList>
            <person name="Kono N."/>
            <person name="Nakamura H."/>
            <person name="Ohtoshi R."/>
            <person name="Moran D.A.P."/>
            <person name="Shinohara A."/>
            <person name="Yoshida Y."/>
            <person name="Fujiwara M."/>
            <person name="Mori M."/>
            <person name="Tomita M."/>
            <person name="Arakawa K."/>
        </authorList>
    </citation>
    <scope>NUCLEOTIDE SEQUENCE [LARGE SCALE GENOMIC DNA]</scope>
</reference>
<gene>
    <name evidence="1" type="ORF">AVEN_242898_1</name>
</gene>
<dbReference type="AlphaFoldDB" id="A0A4Y2H464"/>
<evidence type="ECO:0000313" key="2">
    <source>
        <dbReference type="Proteomes" id="UP000499080"/>
    </source>
</evidence>
<accession>A0A4Y2H464</accession>
<proteinExistence type="predicted"/>
<name>A0A4Y2H464_ARAVE</name>
<protein>
    <submittedName>
        <fullName evidence="1">Uncharacterized protein</fullName>
    </submittedName>
</protein>
<sequence>MKSYQKKEPCGLQFLLILFFSGKRQQHIVLREVPDEAHLPLGMKLLGIFLVQYRLFINEKILHFIKQFTGAYLAAVNAWVNYKEITGIKMKRRDFILNLADELCLIIM</sequence>
<comment type="caution">
    <text evidence="1">The sequence shown here is derived from an EMBL/GenBank/DDBJ whole genome shotgun (WGS) entry which is preliminary data.</text>
</comment>
<keyword evidence="2" id="KW-1185">Reference proteome</keyword>
<evidence type="ECO:0000313" key="1">
    <source>
        <dbReference type="EMBL" id="GBM61082.1"/>
    </source>
</evidence>
<dbReference type="EMBL" id="BGPR01001750">
    <property type="protein sequence ID" value="GBM61082.1"/>
    <property type="molecule type" value="Genomic_DNA"/>
</dbReference>
<organism evidence="1 2">
    <name type="scientific">Araneus ventricosus</name>
    <name type="common">Orbweaver spider</name>
    <name type="synonym">Epeira ventricosa</name>
    <dbReference type="NCBI Taxonomy" id="182803"/>
    <lineage>
        <taxon>Eukaryota</taxon>
        <taxon>Metazoa</taxon>
        <taxon>Ecdysozoa</taxon>
        <taxon>Arthropoda</taxon>
        <taxon>Chelicerata</taxon>
        <taxon>Arachnida</taxon>
        <taxon>Araneae</taxon>
        <taxon>Araneomorphae</taxon>
        <taxon>Entelegynae</taxon>
        <taxon>Araneoidea</taxon>
        <taxon>Araneidae</taxon>
        <taxon>Araneus</taxon>
    </lineage>
</organism>